<dbReference type="Pfam" id="PF00425">
    <property type="entry name" value="Chorismate_bind"/>
    <property type="match status" value="1"/>
</dbReference>
<accession>A0A7T7S1L6</accession>
<dbReference type="Gene3D" id="3.60.120.10">
    <property type="entry name" value="Anthranilate synthase"/>
    <property type="match status" value="1"/>
</dbReference>
<dbReference type="InterPro" id="IPR004561">
    <property type="entry name" value="IsoChor_synthase"/>
</dbReference>
<dbReference type="SUPFAM" id="SSF56322">
    <property type="entry name" value="ADC synthase"/>
    <property type="match status" value="1"/>
</dbReference>
<name>A0A7T7S1L6_9ACTO</name>
<dbReference type="Proteomes" id="UP000595895">
    <property type="component" value="Chromosome"/>
</dbReference>
<evidence type="ECO:0000256" key="3">
    <source>
        <dbReference type="ARBA" id="ARBA00012824"/>
    </source>
</evidence>
<dbReference type="InterPro" id="IPR015890">
    <property type="entry name" value="Chorismate_C"/>
</dbReference>
<dbReference type="PANTHER" id="PTHR42839">
    <property type="entry name" value="ISOCHORISMATE SYNTHASE ENTC"/>
    <property type="match status" value="1"/>
</dbReference>
<feature type="domain" description="Chorismate-utilising enzyme C-terminal" evidence="6">
    <location>
        <begin position="186"/>
        <end position="447"/>
    </location>
</feature>
<keyword evidence="8" id="KW-1185">Reference proteome</keyword>
<dbReference type="GO" id="GO:0008909">
    <property type="term" value="F:isochorismate synthase activity"/>
    <property type="evidence" value="ECO:0007669"/>
    <property type="project" value="UniProtKB-EC"/>
</dbReference>
<sequence>MTLSLSASAALAAPPRLQVRTQPLDTSRLPGGPQAPDLLALLAGRDDVVSWVREGRGLVGLGRALELRADGEARIEELRAAWRATVYASWWADPLVRPGTGPVAVGAVAFSPTSADTSVLVVPELLVGLDEQGAWLTHAQVLAPDAQTTPSPQLPLEDLLAGLSLSPTPLPGPVGAVTAPGAQAETAWMGSVERARAALRRGDLAKVVLARDVTAVPRRRGHTGDLLRRLAAAYPSCWTFAADGMVGASPELLVRLRERRLTSRVLAGTARRHGGTPQEREAEAAALARWLAASSKNNREHALARASALEALEPLCSVVECPERFVLPLPNVLHLASDITGVVAGDTGALSLVGALHPTAAVCGTPRREAAALIEELEGMDRGRYAGPVGWVDWRGEGEWCIALRSAQLAGDGHGGLSPQLPLRVFGGGGIMPDSEPADELAETRAKMRPVLEALGVSA</sequence>
<evidence type="ECO:0000256" key="2">
    <source>
        <dbReference type="ARBA" id="ARBA00005297"/>
    </source>
</evidence>
<evidence type="ECO:0000256" key="5">
    <source>
        <dbReference type="ARBA" id="ARBA00041564"/>
    </source>
</evidence>
<dbReference type="KEGG" id="awe:JG540_08390"/>
<reference evidence="7 8" key="1">
    <citation type="submission" date="2020-12" db="EMBL/GenBank/DDBJ databases">
        <authorList>
            <person name="Zhou J."/>
        </authorList>
    </citation>
    <scope>NUCLEOTIDE SEQUENCE [LARGE SCALE GENOMIC DNA]</scope>
    <source>
        <strain evidence="7 8">CCUG 61299</strain>
    </source>
</reference>
<evidence type="ECO:0000313" key="7">
    <source>
        <dbReference type="EMBL" id="QQM67051.1"/>
    </source>
</evidence>
<evidence type="ECO:0000259" key="6">
    <source>
        <dbReference type="Pfam" id="PF00425"/>
    </source>
</evidence>
<organism evidence="7 8">
    <name type="scientific">Actinomyces weissii</name>
    <dbReference type="NCBI Taxonomy" id="675090"/>
    <lineage>
        <taxon>Bacteria</taxon>
        <taxon>Bacillati</taxon>
        <taxon>Actinomycetota</taxon>
        <taxon>Actinomycetes</taxon>
        <taxon>Actinomycetales</taxon>
        <taxon>Actinomycetaceae</taxon>
        <taxon>Actinomyces</taxon>
    </lineage>
</organism>
<gene>
    <name evidence="7" type="ORF">JG540_08390</name>
</gene>
<evidence type="ECO:0000256" key="1">
    <source>
        <dbReference type="ARBA" id="ARBA00000799"/>
    </source>
</evidence>
<proteinExistence type="inferred from homology"/>
<evidence type="ECO:0000313" key="8">
    <source>
        <dbReference type="Proteomes" id="UP000595895"/>
    </source>
</evidence>
<keyword evidence="4" id="KW-0413">Isomerase</keyword>
<comment type="catalytic activity">
    <reaction evidence="1">
        <text>chorismate = isochorismate</text>
        <dbReference type="Rhea" id="RHEA:18985"/>
        <dbReference type="ChEBI" id="CHEBI:29748"/>
        <dbReference type="ChEBI" id="CHEBI:29780"/>
        <dbReference type="EC" id="5.4.4.2"/>
    </reaction>
</comment>
<comment type="similarity">
    <text evidence="2">Belongs to the isochorismate synthase family.</text>
</comment>
<dbReference type="EMBL" id="CP066802">
    <property type="protein sequence ID" value="QQM67051.1"/>
    <property type="molecule type" value="Genomic_DNA"/>
</dbReference>
<dbReference type="RefSeq" id="WP_200275311.1">
    <property type="nucleotide sequence ID" value="NZ_CP066802.1"/>
</dbReference>
<dbReference type="AlphaFoldDB" id="A0A7T7S1L6"/>
<evidence type="ECO:0000256" key="4">
    <source>
        <dbReference type="ARBA" id="ARBA00023235"/>
    </source>
</evidence>
<dbReference type="InterPro" id="IPR005801">
    <property type="entry name" value="ADC_synthase"/>
</dbReference>
<dbReference type="PANTHER" id="PTHR42839:SF2">
    <property type="entry name" value="ISOCHORISMATE SYNTHASE ENTC"/>
    <property type="match status" value="1"/>
</dbReference>
<protein>
    <recommendedName>
        <fullName evidence="3">isochorismate synthase</fullName>
        <ecNumber evidence="3">5.4.4.2</ecNumber>
    </recommendedName>
    <alternativeName>
        <fullName evidence="5">Isochorismate mutase</fullName>
    </alternativeName>
</protein>
<dbReference type="NCBIfam" id="TIGR00543">
    <property type="entry name" value="isochor_syn"/>
    <property type="match status" value="1"/>
</dbReference>
<dbReference type="EC" id="5.4.4.2" evidence="3"/>